<gene>
    <name evidence="1" type="ORF">Aam_085_002</name>
</gene>
<protein>
    <submittedName>
        <fullName evidence="1">Uncharacterized protein</fullName>
    </submittedName>
</protein>
<sequence>MSIATINPAPVNVPSQPMRPMRLILRNGYPYPYPVNIREAEHETHASQAAGVMLEVPGVVHFEWLHVVTVEFADDDAFEHAQHTTGWKTWGYRVLEAPTSAADGYQHPAIIAANCAFCGFNLIPE</sequence>
<organism evidence="1 2">
    <name type="scientific">Acidocella aminolytica 101 = DSM 11237</name>
    <dbReference type="NCBI Taxonomy" id="1120923"/>
    <lineage>
        <taxon>Bacteria</taxon>
        <taxon>Pseudomonadati</taxon>
        <taxon>Pseudomonadota</taxon>
        <taxon>Alphaproteobacteria</taxon>
        <taxon>Acetobacterales</taxon>
        <taxon>Acidocellaceae</taxon>
        <taxon>Acidocella</taxon>
    </lineage>
</organism>
<dbReference type="AlphaFoldDB" id="A0A0D6PIK1"/>
<dbReference type="Proteomes" id="UP000032668">
    <property type="component" value="Unassembled WGS sequence"/>
</dbReference>
<evidence type="ECO:0000313" key="1">
    <source>
        <dbReference type="EMBL" id="GAN81196.1"/>
    </source>
</evidence>
<dbReference type="RefSeq" id="WP_048879589.1">
    <property type="nucleotide sequence ID" value="NZ_BANC01000083.1"/>
</dbReference>
<evidence type="ECO:0000313" key="2">
    <source>
        <dbReference type="Proteomes" id="UP000032668"/>
    </source>
</evidence>
<comment type="caution">
    <text evidence="1">The sequence shown here is derived from an EMBL/GenBank/DDBJ whole genome shotgun (WGS) entry which is preliminary data.</text>
</comment>
<dbReference type="OrthoDB" id="9969498at2"/>
<keyword evidence="2" id="KW-1185">Reference proteome</keyword>
<reference evidence="1 2" key="1">
    <citation type="submission" date="2012-11" db="EMBL/GenBank/DDBJ databases">
        <title>Whole genome sequence of Acidocella aminolytica 101 = DSM 11237.</title>
        <authorList>
            <person name="Azuma Y."/>
            <person name="Higashiura N."/>
            <person name="Hirakawa H."/>
            <person name="Matsushita K."/>
        </authorList>
    </citation>
    <scope>NUCLEOTIDE SEQUENCE [LARGE SCALE GENOMIC DNA]</scope>
    <source>
        <strain evidence="2">101 / DSM 11237</strain>
    </source>
</reference>
<accession>A0A0D6PIK1</accession>
<proteinExistence type="predicted"/>
<name>A0A0D6PIK1_9PROT</name>
<dbReference type="EMBL" id="BANC01000083">
    <property type="protein sequence ID" value="GAN81196.1"/>
    <property type="molecule type" value="Genomic_DNA"/>
</dbReference>